<keyword evidence="3" id="KW-1185">Reference proteome</keyword>
<reference evidence="3" key="2">
    <citation type="submission" date="2015-01" db="EMBL/GenBank/DDBJ databases">
        <title>Evolutionary Origins and Diversification of the Mycorrhizal Mutualists.</title>
        <authorList>
            <consortium name="DOE Joint Genome Institute"/>
            <consortium name="Mycorrhizal Genomics Consortium"/>
            <person name="Kohler A."/>
            <person name="Kuo A."/>
            <person name="Nagy L.G."/>
            <person name="Floudas D."/>
            <person name="Copeland A."/>
            <person name="Barry K.W."/>
            <person name="Cichocki N."/>
            <person name="Veneault-Fourrey C."/>
            <person name="LaButti K."/>
            <person name="Lindquist E.A."/>
            <person name="Lipzen A."/>
            <person name="Lundell T."/>
            <person name="Morin E."/>
            <person name="Murat C."/>
            <person name="Riley R."/>
            <person name="Ohm R."/>
            <person name="Sun H."/>
            <person name="Tunlid A."/>
            <person name="Henrissat B."/>
            <person name="Grigoriev I.V."/>
            <person name="Hibbett D.S."/>
            <person name="Martin F."/>
        </authorList>
    </citation>
    <scope>NUCLEOTIDE SEQUENCE [LARGE SCALE GENOMIC DNA]</scope>
    <source>
        <strain evidence="3">Zn</strain>
    </source>
</reference>
<dbReference type="AlphaFoldDB" id="A0A0C3HH74"/>
<dbReference type="InParanoid" id="A0A0C3HH74"/>
<accession>A0A0C3HH74</accession>
<dbReference type="HOGENOM" id="CLU_2705464_0_0_1"/>
<sequence length="73" mass="7948">MASAGFITSPRDVVAAPTSSPRDSRRSSAESSNKDVSTLKLIAQRTVAAIKRHHHEVNKAFDAVYGTKFYQNA</sequence>
<dbReference type="Proteomes" id="UP000054321">
    <property type="component" value="Unassembled WGS sequence"/>
</dbReference>
<gene>
    <name evidence="2" type="ORF">OIDMADRAFT_16208</name>
</gene>
<name>A0A0C3HH74_OIDMZ</name>
<protein>
    <submittedName>
        <fullName evidence="2">Uncharacterized protein</fullName>
    </submittedName>
</protein>
<reference evidence="2 3" key="1">
    <citation type="submission" date="2014-04" db="EMBL/GenBank/DDBJ databases">
        <authorList>
            <consortium name="DOE Joint Genome Institute"/>
            <person name="Kuo A."/>
            <person name="Martino E."/>
            <person name="Perotto S."/>
            <person name="Kohler A."/>
            <person name="Nagy L.G."/>
            <person name="Floudas D."/>
            <person name="Copeland A."/>
            <person name="Barry K.W."/>
            <person name="Cichocki N."/>
            <person name="Veneault-Fourrey C."/>
            <person name="LaButti K."/>
            <person name="Lindquist E.A."/>
            <person name="Lipzen A."/>
            <person name="Lundell T."/>
            <person name="Morin E."/>
            <person name="Murat C."/>
            <person name="Sun H."/>
            <person name="Tunlid A."/>
            <person name="Henrissat B."/>
            <person name="Grigoriev I.V."/>
            <person name="Hibbett D.S."/>
            <person name="Martin F."/>
            <person name="Nordberg H.P."/>
            <person name="Cantor M.N."/>
            <person name="Hua S.X."/>
        </authorList>
    </citation>
    <scope>NUCLEOTIDE SEQUENCE [LARGE SCALE GENOMIC DNA]</scope>
    <source>
        <strain evidence="2 3">Zn</strain>
    </source>
</reference>
<proteinExistence type="predicted"/>
<evidence type="ECO:0000313" key="2">
    <source>
        <dbReference type="EMBL" id="KIN07561.1"/>
    </source>
</evidence>
<feature type="region of interest" description="Disordered" evidence="1">
    <location>
        <begin position="1"/>
        <end position="36"/>
    </location>
</feature>
<dbReference type="EMBL" id="KN832870">
    <property type="protein sequence ID" value="KIN07561.1"/>
    <property type="molecule type" value="Genomic_DNA"/>
</dbReference>
<evidence type="ECO:0000313" key="3">
    <source>
        <dbReference type="Proteomes" id="UP000054321"/>
    </source>
</evidence>
<organism evidence="2 3">
    <name type="scientific">Oidiodendron maius (strain Zn)</name>
    <dbReference type="NCBI Taxonomy" id="913774"/>
    <lineage>
        <taxon>Eukaryota</taxon>
        <taxon>Fungi</taxon>
        <taxon>Dikarya</taxon>
        <taxon>Ascomycota</taxon>
        <taxon>Pezizomycotina</taxon>
        <taxon>Leotiomycetes</taxon>
        <taxon>Leotiomycetes incertae sedis</taxon>
        <taxon>Myxotrichaceae</taxon>
        <taxon>Oidiodendron</taxon>
    </lineage>
</organism>
<evidence type="ECO:0000256" key="1">
    <source>
        <dbReference type="SAM" id="MobiDB-lite"/>
    </source>
</evidence>